<dbReference type="HOGENOM" id="CLU_054456_0_2_7"/>
<dbReference type="InterPro" id="IPR010044">
    <property type="entry name" value="MTAP"/>
</dbReference>
<comment type="subunit">
    <text evidence="4">Homohexamer. Dimer of a homotrimer.</text>
</comment>
<feature type="site" description="Important for substrate specificity" evidence="4">
    <location>
        <position position="222"/>
    </location>
</feature>
<dbReference type="EMBL" id="AZHX01001280">
    <property type="protein sequence ID" value="ETX04188.1"/>
    <property type="molecule type" value="Genomic_DNA"/>
</dbReference>
<dbReference type="PANTHER" id="PTHR42679:SF2">
    <property type="entry name" value="S-METHYL-5'-THIOADENOSINE PHOSPHORYLASE"/>
    <property type="match status" value="1"/>
</dbReference>
<keyword evidence="2 4" id="KW-0808">Transferase</keyword>
<keyword evidence="3 4" id="KW-0660">Purine salvage</keyword>
<dbReference type="InterPro" id="IPR000845">
    <property type="entry name" value="Nucleoside_phosphorylase_d"/>
</dbReference>
<dbReference type="EC" id="2.4.2.28" evidence="4"/>
<dbReference type="Gene3D" id="3.40.50.1580">
    <property type="entry name" value="Nucleoside phosphorylase domain"/>
    <property type="match status" value="1"/>
</dbReference>
<dbReference type="SUPFAM" id="SSF53167">
    <property type="entry name" value="Purine and uridine phosphorylases"/>
    <property type="match status" value="1"/>
</dbReference>
<evidence type="ECO:0000256" key="1">
    <source>
        <dbReference type="ARBA" id="ARBA00022676"/>
    </source>
</evidence>
<feature type="binding site" evidence="4">
    <location>
        <begin position="209"/>
        <end position="211"/>
    </location>
    <ligand>
        <name>substrate</name>
    </ligand>
</feature>
<evidence type="ECO:0000256" key="2">
    <source>
        <dbReference type="ARBA" id="ARBA00022679"/>
    </source>
</evidence>
<dbReference type="GO" id="GO:0005829">
    <property type="term" value="C:cytosol"/>
    <property type="evidence" value="ECO:0007669"/>
    <property type="project" value="TreeGrafter"/>
</dbReference>
<dbReference type="NCBIfam" id="TIGR01694">
    <property type="entry name" value="MTAP"/>
    <property type="match status" value="1"/>
</dbReference>
<dbReference type="GO" id="GO:0019509">
    <property type="term" value="P:L-methionine salvage from methylthioadenosine"/>
    <property type="evidence" value="ECO:0007669"/>
    <property type="project" value="UniProtKB-UniRule"/>
</dbReference>
<evidence type="ECO:0000256" key="4">
    <source>
        <dbReference type="HAMAP-Rule" id="MF_01963"/>
    </source>
</evidence>
<feature type="binding site" evidence="4">
    <location>
        <position position="185"/>
    </location>
    <ligand>
        <name>substrate</name>
    </ligand>
</feature>
<feature type="domain" description="Nucleoside phosphorylase" evidence="5">
    <location>
        <begin position="5"/>
        <end position="243"/>
    </location>
</feature>
<evidence type="ECO:0000259" key="5">
    <source>
        <dbReference type="Pfam" id="PF01048"/>
    </source>
</evidence>
<feature type="binding site" evidence="4">
    <location>
        <begin position="87"/>
        <end position="88"/>
    </location>
    <ligand>
        <name>phosphate</name>
        <dbReference type="ChEBI" id="CHEBI:43474"/>
    </ligand>
</feature>
<dbReference type="HAMAP" id="MF_01963">
    <property type="entry name" value="MTAP"/>
    <property type="match status" value="1"/>
</dbReference>
<dbReference type="InterPro" id="IPR035994">
    <property type="entry name" value="Nucleoside_phosphorylase_sf"/>
</dbReference>
<dbReference type="FunFam" id="3.40.50.1580:FF:000012">
    <property type="entry name" value="Probable 6-oxopurine nucleoside phosphorylase"/>
    <property type="match status" value="1"/>
</dbReference>
<dbReference type="UniPathway" id="UPA00904">
    <property type="reaction ID" value="UER00873"/>
</dbReference>
<dbReference type="PANTHER" id="PTHR42679">
    <property type="entry name" value="S-METHYL-5'-THIOADENOSINE PHOSPHORYLASE"/>
    <property type="match status" value="1"/>
</dbReference>
<dbReference type="AlphaFoldDB" id="W4M209"/>
<evidence type="ECO:0000313" key="6">
    <source>
        <dbReference type="EMBL" id="ETX04188.1"/>
    </source>
</evidence>
<evidence type="ECO:0000313" key="7">
    <source>
        <dbReference type="Proteomes" id="UP000019140"/>
    </source>
</evidence>
<dbReference type="Proteomes" id="UP000019140">
    <property type="component" value="Unassembled WGS sequence"/>
</dbReference>
<dbReference type="GO" id="GO:0017061">
    <property type="term" value="F:S-methyl-5-thioadenosine phosphorylase activity"/>
    <property type="evidence" value="ECO:0007669"/>
    <property type="project" value="UniProtKB-UniRule"/>
</dbReference>
<organism evidence="6 7">
    <name type="scientific">Candidatus Entotheonella gemina</name>
    <dbReference type="NCBI Taxonomy" id="1429439"/>
    <lineage>
        <taxon>Bacteria</taxon>
        <taxon>Pseudomonadati</taxon>
        <taxon>Nitrospinota/Tectimicrobiota group</taxon>
        <taxon>Candidatus Tectimicrobiota</taxon>
        <taxon>Candidatus Entotheonellia</taxon>
        <taxon>Candidatus Entotheonellales</taxon>
        <taxon>Candidatus Entotheonellaceae</taxon>
        <taxon>Candidatus Entotheonella</taxon>
    </lineage>
</organism>
<feature type="binding site" evidence="4">
    <location>
        <begin position="54"/>
        <end position="55"/>
    </location>
    <ligand>
        <name>phosphate</name>
        <dbReference type="ChEBI" id="CHEBI:43474"/>
    </ligand>
</feature>
<comment type="pathway">
    <text evidence="4">Amino-acid biosynthesis; L-methionine biosynthesis via salvage pathway; S-methyl-5-thio-alpha-D-ribose 1-phosphate from S-methyl-5'-thioadenosine (phosphorylase route): step 1/1.</text>
</comment>
<dbReference type="PATRIC" id="fig|1429439.4.peg.5130"/>
<evidence type="ECO:0000256" key="3">
    <source>
        <dbReference type="ARBA" id="ARBA00022726"/>
    </source>
</evidence>
<sequence length="287" mass="31615">MSEGRIGVIGGSGLYGMEGLEHIREVEVDTPFGAPSDAYIMGTLQDRELVFLPRHGRGHRIAPSALNSRANIHGFKQLGVEWILSVSAVGSMREDIHPGDLVLPDQFFDRTRGRVSSFFDQDVVVHVTFADPTCAPLGKTVYEAASKTEAAVHAGGTYICIEGPQFSTRAESRIYRQWGVDVIGMTNLPEARLAREAELCYVTIAMATDYDCWHENADDVDVEAILTLLHRNAKLAQDVIRHAVPNIPYERSCPCSTALQYAIITAPEMIPAAARERFELLLGPYLT</sequence>
<gene>
    <name evidence="4" type="primary">mtnP</name>
    <name evidence="6" type="ORF">ETSY2_30220</name>
</gene>
<keyword evidence="7" id="KW-1185">Reference proteome</keyword>
<dbReference type="GO" id="GO:0006166">
    <property type="term" value="P:purine ribonucleoside salvage"/>
    <property type="evidence" value="ECO:0007669"/>
    <property type="project" value="UniProtKB-KW"/>
</dbReference>
<keyword evidence="1 4" id="KW-0328">Glycosyltransferase</keyword>
<reference evidence="6 7" key="1">
    <citation type="journal article" date="2014" name="Nature">
        <title>An environmental bacterial taxon with a large and distinct metabolic repertoire.</title>
        <authorList>
            <person name="Wilson M.C."/>
            <person name="Mori T."/>
            <person name="Ruckert C."/>
            <person name="Uria A.R."/>
            <person name="Helf M.J."/>
            <person name="Takada K."/>
            <person name="Gernert C."/>
            <person name="Steffens U.A."/>
            <person name="Heycke N."/>
            <person name="Schmitt S."/>
            <person name="Rinke C."/>
            <person name="Helfrich E.J."/>
            <person name="Brachmann A.O."/>
            <person name="Gurgui C."/>
            <person name="Wakimoto T."/>
            <person name="Kracht M."/>
            <person name="Crusemann M."/>
            <person name="Hentschel U."/>
            <person name="Abe I."/>
            <person name="Matsunaga S."/>
            <person name="Kalinowski J."/>
            <person name="Takeyama H."/>
            <person name="Piel J."/>
        </authorList>
    </citation>
    <scope>NUCLEOTIDE SEQUENCE [LARGE SCALE GENOMIC DNA]</scope>
    <source>
        <strain evidence="7">TSY2</strain>
    </source>
</reference>
<dbReference type="Pfam" id="PF01048">
    <property type="entry name" value="PNP_UDP_1"/>
    <property type="match status" value="1"/>
</dbReference>
<protein>
    <recommendedName>
        <fullName evidence="4">S-methyl-5'-thioadenosine phosphorylase</fullName>
        <ecNumber evidence="4">2.4.2.28</ecNumber>
    </recommendedName>
    <alternativeName>
        <fullName evidence="4">5'-methylthioadenosine phosphorylase</fullName>
        <shortName evidence="4">MTA phosphorylase</shortName>
        <shortName evidence="4">MTAP</shortName>
    </alternativeName>
</protein>
<comment type="similarity">
    <text evidence="4">Belongs to the PNP/MTAP phosphorylase family. MTAP subfamily.</text>
</comment>
<comment type="catalytic activity">
    <reaction evidence="4">
        <text>S-methyl-5'-thioadenosine + phosphate = 5-(methylsulfanyl)-alpha-D-ribose 1-phosphate + adenine</text>
        <dbReference type="Rhea" id="RHEA:11852"/>
        <dbReference type="ChEBI" id="CHEBI:16708"/>
        <dbReference type="ChEBI" id="CHEBI:17509"/>
        <dbReference type="ChEBI" id="CHEBI:43474"/>
        <dbReference type="ChEBI" id="CHEBI:58533"/>
        <dbReference type="EC" id="2.4.2.28"/>
    </reaction>
</comment>
<proteinExistence type="inferred from homology"/>
<feature type="binding site" evidence="4">
    <location>
        <position position="12"/>
    </location>
    <ligand>
        <name>phosphate</name>
        <dbReference type="ChEBI" id="CHEBI:43474"/>
    </ligand>
</feature>
<comment type="caution">
    <text evidence="6">The sequence shown here is derived from an EMBL/GenBank/DDBJ whole genome shotgun (WGS) entry which is preliminary data.</text>
</comment>
<accession>W4M209</accession>
<comment type="function">
    <text evidence="4">Catalyzes the reversible phosphorylation of S-methyl-5'-thioadenosine (MTA) to adenine and 5-methylthioribose-1-phosphate. Involved in the breakdown of MTA, a major by-product of polyamine biosynthesis. Responsible for the first step in the methionine salvage pathway after MTA has been generated from S-adenosylmethionine. Has broad substrate specificity with 6-aminopurine nucleosides as preferred substrates.</text>
</comment>
<feature type="binding site" evidence="4">
    <location>
        <position position="186"/>
    </location>
    <ligand>
        <name>phosphate</name>
        <dbReference type="ChEBI" id="CHEBI:43474"/>
    </ligand>
</feature>
<dbReference type="CDD" id="cd09010">
    <property type="entry name" value="MTAP_SsMTAPII_like_MTIP"/>
    <property type="match status" value="1"/>
</dbReference>
<name>W4M209_9BACT</name>
<feature type="site" description="Important for substrate specificity" evidence="4">
    <location>
        <position position="167"/>
    </location>
</feature>